<evidence type="ECO:0000313" key="3">
    <source>
        <dbReference type="EMBL" id="MCG6656695.1"/>
    </source>
</evidence>
<feature type="region of interest" description="Disordered" evidence="1">
    <location>
        <begin position="1"/>
        <end position="27"/>
    </location>
</feature>
<dbReference type="PANTHER" id="PTHR33121">
    <property type="entry name" value="CYCLIC DI-GMP PHOSPHODIESTERASE PDEF"/>
    <property type="match status" value="1"/>
</dbReference>
<feature type="domain" description="EAL" evidence="2">
    <location>
        <begin position="8"/>
        <end position="256"/>
    </location>
</feature>
<dbReference type="InterPro" id="IPR035919">
    <property type="entry name" value="EAL_sf"/>
</dbReference>
<name>A0ABS9P4J6_9GAMM</name>
<keyword evidence="4" id="KW-1185">Reference proteome</keyword>
<dbReference type="Gene3D" id="3.20.20.450">
    <property type="entry name" value="EAL domain"/>
    <property type="match status" value="1"/>
</dbReference>
<reference evidence="3 4" key="1">
    <citation type="submission" date="2020-05" db="EMBL/GenBank/DDBJ databases">
        <title>Comparative genomic analysis of denitrifying bacteria from Halomonas genus.</title>
        <authorList>
            <person name="Wang L."/>
            <person name="Shao Z."/>
        </authorList>
    </citation>
    <scope>NUCLEOTIDE SEQUENCE [LARGE SCALE GENOMIC DNA]</scope>
    <source>
        <strain evidence="3 4">A4</strain>
    </source>
</reference>
<protein>
    <submittedName>
        <fullName evidence="3">EAL domain-containing protein</fullName>
    </submittedName>
</protein>
<organism evidence="3 4">
    <name type="scientific">Billgrantia campisalis</name>
    <dbReference type="NCBI Taxonomy" id="74661"/>
    <lineage>
        <taxon>Bacteria</taxon>
        <taxon>Pseudomonadati</taxon>
        <taxon>Pseudomonadota</taxon>
        <taxon>Gammaproteobacteria</taxon>
        <taxon>Oceanospirillales</taxon>
        <taxon>Halomonadaceae</taxon>
        <taxon>Billgrantia</taxon>
    </lineage>
</organism>
<dbReference type="SUPFAM" id="SSF141868">
    <property type="entry name" value="EAL domain-like"/>
    <property type="match status" value="1"/>
</dbReference>
<dbReference type="Pfam" id="PF00563">
    <property type="entry name" value="EAL"/>
    <property type="match status" value="1"/>
</dbReference>
<gene>
    <name evidence="3" type="ORF">HOP52_02755</name>
</gene>
<evidence type="ECO:0000313" key="4">
    <source>
        <dbReference type="Proteomes" id="UP000814385"/>
    </source>
</evidence>
<evidence type="ECO:0000256" key="1">
    <source>
        <dbReference type="SAM" id="MobiDB-lite"/>
    </source>
</evidence>
<dbReference type="EMBL" id="JABFUC010000002">
    <property type="protein sequence ID" value="MCG6656695.1"/>
    <property type="molecule type" value="Genomic_DNA"/>
</dbReference>
<proteinExistence type="predicted"/>
<dbReference type="PROSITE" id="PS50883">
    <property type="entry name" value="EAL"/>
    <property type="match status" value="1"/>
</dbReference>
<dbReference type="Proteomes" id="UP000814385">
    <property type="component" value="Unassembled WGS sequence"/>
</dbReference>
<dbReference type="PANTHER" id="PTHR33121:SF76">
    <property type="entry name" value="SIGNALING PROTEIN"/>
    <property type="match status" value="1"/>
</dbReference>
<dbReference type="InterPro" id="IPR050706">
    <property type="entry name" value="Cyclic-di-GMP_PDE-like"/>
</dbReference>
<dbReference type="CDD" id="cd01948">
    <property type="entry name" value="EAL"/>
    <property type="match status" value="1"/>
</dbReference>
<comment type="caution">
    <text evidence="3">The sequence shown here is derived from an EMBL/GenBank/DDBJ whole genome shotgun (WGS) entry which is preliminary data.</text>
</comment>
<dbReference type="SMART" id="SM00052">
    <property type="entry name" value="EAL"/>
    <property type="match status" value="1"/>
</dbReference>
<evidence type="ECO:0000259" key="2">
    <source>
        <dbReference type="PROSITE" id="PS50883"/>
    </source>
</evidence>
<dbReference type="InterPro" id="IPR001633">
    <property type="entry name" value="EAL_dom"/>
</dbReference>
<dbReference type="RefSeq" id="WP_238975735.1">
    <property type="nucleotide sequence ID" value="NZ_JABFUC010000002.1"/>
</dbReference>
<accession>A0ABS9P4J6</accession>
<sequence length="271" mass="30910">MPGNTEAEPATCHQERSAGDTSNYPRHMGVEYQPIINTKNDREHGYEALARFWNEAQQLVPPDKVFGQLHHDASLLLEVEEKAKRMQVAHAPAHGQLFLNLDPHAYHSGNSRYETLFRHLQSRPHVVVELIENSNHSEGLLSERLAARLAKAKLEIAVDDLGAEGSMVSFPVLMAAKYIKLDRSWMLRRNDDAYITLLETLIDYARRSNKWTVLEGIESEADLGFARQLGVDFVQGFLYRERFSLIRPAHQECGNPMLTHRPTQPELCPYE</sequence>